<dbReference type="InterPro" id="IPR001128">
    <property type="entry name" value="Cyt_P450"/>
</dbReference>
<dbReference type="GO" id="GO:0008202">
    <property type="term" value="P:steroid metabolic process"/>
    <property type="evidence" value="ECO:0007669"/>
    <property type="project" value="UniProtKB-KW"/>
</dbReference>
<dbReference type="InterPro" id="IPR050529">
    <property type="entry name" value="CYP450_sterol_14alpha_dmase"/>
</dbReference>
<keyword evidence="2" id="KW-0349">Heme</keyword>
<dbReference type="Gene3D" id="1.10.630.10">
    <property type="entry name" value="Cytochrome P450"/>
    <property type="match status" value="1"/>
</dbReference>
<dbReference type="InterPro" id="IPR036396">
    <property type="entry name" value="Cyt_P450_sf"/>
</dbReference>
<keyword evidence="3" id="KW-0479">Metal-binding</keyword>
<evidence type="ECO:0000256" key="1">
    <source>
        <dbReference type="ARBA" id="ARBA00010617"/>
    </source>
</evidence>
<evidence type="ECO:0000256" key="5">
    <source>
        <dbReference type="ARBA" id="ARBA00023221"/>
    </source>
</evidence>
<dbReference type="GO" id="GO:0008395">
    <property type="term" value="F:steroid hydroxylase activity"/>
    <property type="evidence" value="ECO:0007669"/>
    <property type="project" value="TreeGrafter"/>
</dbReference>
<sequence>MEVFLTIVLGSVAGLVGLLCFLKLRRASELRFPPERSGWIPWLGCAVPFGKAPLHFIQETREMLGDVFTIHVTGRRMTFVARHGDFKASFFQNGSTSFQAAVQPFTMKAAGLSTASFFKYHSSIHDAVKAKLVPSYIAKLCPKLCRDLYGSFRKLGDDGEMDLMSFVRRTMFDSVVRQLFGADNVPETETGMRELERKFVKFDEDFEYGTQLPEFLIRDWSECKYWLLSFFKKMVEKLRGSTIRGGNDQLMIEKLMETVDPASAHNYALLFLWASQANAIPVVFWCLGHILSSPDLYRVLQNDVLNIDF</sequence>
<organism evidence="6 7">
    <name type="scientific">Geodia barretti</name>
    <name type="common">Barrett's horny sponge</name>
    <dbReference type="NCBI Taxonomy" id="519541"/>
    <lineage>
        <taxon>Eukaryota</taxon>
        <taxon>Metazoa</taxon>
        <taxon>Porifera</taxon>
        <taxon>Demospongiae</taxon>
        <taxon>Heteroscleromorpha</taxon>
        <taxon>Tetractinellida</taxon>
        <taxon>Astrophorina</taxon>
        <taxon>Geodiidae</taxon>
        <taxon>Geodia</taxon>
    </lineage>
</organism>
<dbReference type="EMBL" id="CASHTH010004453">
    <property type="protein sequence ID" value="CAI8057545.1"/>
    <property type="molecule type" value="Genomic_DNA"/>
</dbReference>
<evidence type="ECO:0000256" key="2">
    <source>
        <dbReference type="ARBA" id="ARBA00022617"/>
    </source>
</evidence>
<dbReference type="PANTHER" id="PTHR24304:SF2">
    <property type="entry name" value="24-HYDROXYCHOLESTEROL 7-ALPHA-HYDROXYLASE"/>
    <property type="match status" value="1"/>
</dbReference>
<evidence type="ECO:0000313" key="7">
    <source>
        <dbReference type="Proteomes" id="UP001174909"/>
    </source>
</evidence>
<dbReference type="InterPro" id="IPR002403">
    <property type="entry name" value="Cyt_P450_E_grp-IV"/>
</dbReference>
<dbReference type="GO" id="GO:0005506">
    <property type="term" value="F:iron ion binding"/>
    <property type="evidence" value="ECO:0007669"/>
    <property type="project" value="InterPro"/>
</dbReference>
<dbReference type="GO" id="GO:0016705">
    <property type="term" value="F:oxidoreductase activity, acting on paired donors, with incorporation or reduction of molecular oxygen"/>
    <property type="evidence" value="ECO:0007669"/>
    <property type="project" value="InterPro"/>
</dbReference>
<dbReference type="AlphaFoldDB" id="A0AA35TZU4"/>
<evidence type="ECO:0000313" key="6">
    <source>
        <dbReference type="EMBL" id="CAI8057545.1"/>
    </source>
</evidence>
<protein>
    <submittedName>
        <fullName evidence="6">24-hydroxycholesterol 7-alpha-hydroxylase</fullName>
    </submittedName>
</protein>
<dbReference type="PANTHER" id="PTHR24304">
    <property type="entry name" value="CYTOCHROME P450 FAMILY 7"/>
    <property type="match status" value="1"/>
</dbReference>
<keyword evidence="5" id="KW-0753">Steroid metabolism</keyword>
<evidence type="ECO:0000256" key="3">
    <source>
        <dbReference type="ARBA" id="ARBA00022723"/>
    </source>
</evidence>
<accession>A0AA35TZU4</accession>
<comment type="caution">
    <text evidence="6">The sequence shown here is derived from an EMBL/GenBank/DDBJ whole genome shotgun (WGS) entry which is preliminary data.</text>
</comment>
<dbReference type="GO" id="GO:0020037">
    <property type="term" value="F:heme binding"/>
    <property type="evidence" value="ECO:0007669"/>
    <property type="project" value="InterPro"/>
</dbReference>
<feature type="non-terminal residue" evidence="6">
    <location>
        <position position="309"/>
    </location>
</feature>
<evidence type="ECO:0000256" key="4">
    <source>
        <dbReference type="ARBA" id="ARBA00023004"/>
    </source>
</evidence>
<proteinExistence type="inferred from homology"/>
<reference evidence="6" key="1">
    <citation type="submission" date="2023-03" db="EMBL/GenBank/DDBJ databases">
        <authorList>
            <person name="Steffen K."/>
            <person name="Cardenas P."/>
        </authorList>
    </citation>
    <scope>NUCLEOTIDE SEQUENCE</scope>
</reference>
<dbReference type="Proteomes" id="UP001174909">
    <property type="component" value="Unassembled WGS sequence"/>
</dbReference>
<dbReference type="PRINTS" id="PR00465">
    <property type="entry name" value="EP450IV"/>
</dbReference>
<comment type="similarity">
    <text evidence="1">Belongs to the cytochrome P450 family.</text>
</comment>
<name>A0AA35TZU4_GEOBA</name>
<keyword evidence="4" id="KW-0408">Iron</keyword>
<gene>
    <name evidence="6" type="ORF">GBAR_LOCUS31366</name>
</gene>
<dbReference type="GO" id="GO:0042632">
    <property type="term" value="P:cholesterol homeostasis"/>
    <property type="evidence" value="ECO:0007669"/>
    <property type="project" value="TreeGrafter"/>
</dbReference>
<dbReference type="Pfam" id="PF00067">
    <property type="entry name" value="p450"/>
    <property type="match status" value="1"/>
</dbReference>
<dbReference type="SUPFAM" id="SSF48264">
    <property type="entry name" value="Cytochrome P450"/>
    <property type="match status" value="1"/>
</dbReference>
<keyword evidence="5" id="KW-0443">Lipid metabolism</keyword>
<keyword evidence="7" id="KW-1185">Reference proteome</keyword>